<dbReference type="EMBL" id="JACPRF010000286">
    <property type="protein sequence ID" value="MBI2877115.1"/>
    <property type="molecule type" value="Genomic_DNA"/>
</dbReference>
<proteinExistence type="predicted"/>
<comment type="caution">
    <text evidence="2">The sequence shown here is derived from an EMBL/GenBank/DDBJ whole genome shotgun (WGS) entry which is preliminary data.</text>
</comment>
<dbReference type="AlphaFoldDB" id="A0A932CPG6"/>
<gene>
    <name evidence="2" type="ORF">HYY20_09565</name>
</gene>
<dbReference type="GO" id="GO:0016787">
    <property type="term" value="F:hydrolase activity"/>
    <property type="evidence" value="ECO:0007669"/>
    <property type="project" value="InterPro"/>
</dbReference>
<feature type="domain" description="Calcineurin-like phosphoesterase" evidence="1">
    <location>
        <begin position="2"/>
        <end position="185"/>
    </location>
</feature>
<dbReference type="Pfam" id="PF00149">
    <property type="entry name" value="Metallophos"/>
    <property type="match status" value="1"/>
</dbReference>
<reference evidence="2" key="1">
    <citation type="submission" date="2020-07" db="EMBL/GenBank/DDBJ databases">
        <title>Huge and variable diversity of episymbiotic CPR bacteria and DPANN archaea in groundwater ecosystems.</title>
        <authorList>
            <person name="He C.Y."/>
            <person name="Keren R."/>
            <person name="Whittaker M."/>
            <person name="Farag I.F."/>
            <person name="Doudna J."/>
            <person name="Cate J.H.D."/>
            <person name="Banfield J.F."/>
        </authorList>
    </citation>
    <scope>NUCLEOTIDE SEQUENCE</scope>
    <source>
        <strain evidence="2">NC_groundwater_672_Ag_B-0.1um_62_36</strain>
    </source>
</reference>
<evidence type="ECO:0000259" key="1">
    <source>
        <dbReference type="Pfam" id="PF00149"/>
    </source>
</evidence>
<protein>
    <submittedName>
        <fullName evidence="2">Metallophosphoesterase</fullName>
    </submittedName>
</protein>
<accession>A0A932CPG6</accession>
<dbReference type="Proteomes" id="UP000769766">
    <property type="component" value="Unassembled WGS sequence"/>
</dbReference>
<sequence>MMKIALFGDVHGYFERDRVSAIEVFQRVVGSIEADLLLQVGDLCYYRPLPRPVYWIYGNNDAPALLRERQRAGPELHNLRLLGTGEVLTIRHGAETLRLAGLNGAHDPLCYRACGSQAEEIRRQGFFVEEDLQQCTPLRGLDIFLAHGCPEGLGICWQGQEIGEGPLRELLEQIETRYFFCGHVHLFHRAHFRGIEVISLAEFREEYYLFDSRTETLERIRTRP</sequence>
<evidence type="ECO:0000313" key="3">
    <source>
        <dbReference type="Proteomes" id="UP000769766"/>
    </source>
</evidence>
<dbReference type="InterPro" id="IPR029052">
    <property type="entry name" value="Metallo-depent_PP-like"/>
</dbReference>
<organism evidence="2 3">
    <name type="scientific">Tectimicrobiota bacterium</name>
    <dbReference type="NCBI Taxonomy" id="2528274"/>
    <lineage>
        <taxon>Bacteria</taxon>
        <taxon>Pseudomonadati</taxon>
        <taxon>Nitrospinota/Tectimicrobiota group</taxon>
        <taxon>Candidatus Tectimicrobiota</taxon>
    </lineage>
</organism>
<dbReference type="Gene3D" id="3.60.21.10">
    <property type="match status" value="1"/>
</dbReference>
<evidence type="ECO:0000313" key="2">
    <source>
        <dbReference type="EMBL" id="MBI2877115.1"/>
    </source>
</evidence>
<dbReference type="InterPro" id="IPR004843">
    <property type="entry name" value="Calcineurin-like_PHP"/>
</dbReference>
<dbReference type="SUPFAM" id="SSF56300">
    <property type="entry name" value="Metallo-dependent phosphatases"/>
    <property type="match status" value="1"/>
</dbReference>
<name>A0A932CPG6_UNCTE</name>